<dbReference type="Proteomes" id="UP000185687">
    <property type="component" value="Unassembled WGS sequence"/>
</dbReference>
<keyword evidence="3" id="KW-1003">Cell membrane</keyword>
<evidence type="ECO:0000256" key="5">
    <source>
        <dbReference type="ARBA" id="ARBA00022692"/>
    </source>
</evidence>
<feature type="transmembrane region" description="Helical" evidence="8">
    <location>
        <begin position="128"/>
        <end position="148"/>
    </location>
</feature>
<evidence type="ECO:0000256" key="3">
    <source>
        <dbReference type="ARBA" id="ARBA00022475"/>
    </source>
</evidence>
<evidence type="ECO:0000256" key="2">
    <source>
        <dbReference type="ARBA" id="ARBA00022448"/>
    </source>
</evidence>
<organism evidence="9 10">
    <name type="scientific">Natronorubrum daqingense</name>
    <dbReference type="NCBI Taxonomy" id="588898"/>
    <lineage>
        <taxon>Archaea</taxon>
        <taxon>Methanobacteriati</taxon>
        <taxon>Methanobacteriota</taxon>
        <taxon>Stenosarchaea group</taxon>
        <taxon>Halobacteria</taxon>
        <taxon>Halobacteriales</taxon>
        <taxon>Natrialbaceae</taxon>
        <taxon>Natronorubrum</taxon>
    </lineage>
</organism>
<dbReference type="AlphaFoldDB" id="A0A1N7FS37"/>
<feature type="transmembrane region" description="Helical" evidence="8">
    <location>
        <begin position="173"/>
        <end position="193"/>
    </location>
</feature>
<evidence type="ECO:0000256" key="8">
    <source>
        <dbReference type="SAM" id="Phobius"/>
    </source>
</evidence>
<reference evidence="9 10" key="1">
    <citation type="submission" date="2017-01" db="EMBL/GenBank/DDBJ databases">
        <authorList>
            <person name="Mah S.A."/>
            <person name="Swanson W.J."/>
            <person name="Moy G.W."/>
            <person name="Vacquier V.D."/>
        </authorList>
    </citation>
    <scope>NUCLEOTIDE SEQUENCE [LARGE SCALE GENOMIC DNA]</scope>
    <source>
        <strain evidence="9 10">CGMCC 1.8909</strain>
    </source>
</reference>
<accession>A0A1N7FS37</accession>
<feature type="transmembrane region" description="Helical" evidence="8">
    <location>
        <begin position="96"/>
        <end position="116"/>
    </location>
</feature>
<keyword evidence="6 8" id="KW-1133">Transmembrane helix</keyword>
<keyword evidence="2" id="KW-0813">Transport</keyword>
<evidence type="ECO:0000313" key="10">
    <source>
        <dbReference type="Proteomes" id="UP000185687"/>
    </source>
</evidence>
<feature type="transmembrane region" description="Helical" evidence="8">
    <location>
        <begin position="62"/>
        <end position="84"/>
    </location>
</feature>
<dbReference type="Pfam" id="PF04143">
    <property type="entry name" value="Sulf_transp"/>
    <property type="match status" value="1"/>
</dbReference>
<proteinExistence type="predicted"/>
<feature type="transmembrane region" description="Helical" evidence="8">
    <location>
        <begin position="258"/>
        <end position="280"/>
    </location>
</feature>
<dbReference type="InterPro" id="IPR007272">
    <property type="entry name" value="Sulf_transp_TsuA/YedE"/>
</dbReference>
<dbReference type="PANTHER" id="PTHR30574:SF1">
    <property type="entry name" value="SULPHUR TRANSPORT DOMAIN-CONTAINING PROTEIN"/>
    <property type="match status" value="1"/>
</dbReference>
<evidence type="ECO:0000313" key="9">
    <source>
        <dbReference type="EMBL" id="SIS03158.1"/>
    </source>
</evidence>
<dbReference type="EMBL" id="FTNP01000007">
    <property type="protein sequence ID" value="SIS03158.1"/>
    <property type="molecule type" value="Genomic_DNA"/>
</dbReference>
<dbReference type="PANTHER" id="PTHR30574">
    <property type="entry name" value="INNER MEMBRANE PROTEIN YEDE"/>
    <property type="match status" value="1"/>
</dbReference>
<feature type="transmembrane region" description="Helical" evidence="8">
    <location>
        <begin position="378"/>
        <end position="398"/>
    </location>
</feature>
<keyword evidence="5 8" id="KW-0812">Transmembrane</keyword>
<feature type="transmembrane region" description="Helical" evidence="8">
    <location>
        <begin position="319"/>
        <end position="337"/>
    </location>
</feature>
<gene>
    <name evidence="9" type="ORF">SAMN05421809_3454</name>
</gene>
<dbReference type="STRING" id="588898.BB347_12585"/>
<feature type="transmembrane region" description="Helical" evidence="8">
    <location>
        <begin position="20"/>
        <end position="41"/>
    </location>
</feature>
<evidence type="ECO:0000256" key="6">
    <source>
        <dbReference type="ARBA" id="ARBA00022989"/>
    </source>
</evidence>
<evidence type="ECO:0000256" key="1">
    <source>
        <dbReference type="ARBA" id="ARBA00004429"/>
    </source>
</evidence>
<comment type="subcellular location">
    <subcellularLocation>
        <location evidence="1">Cell inner membrane</location>
        <topology evidence="1">Multi-pass membrane protein</topology>
    </subcellularLocation>
</comment>
<sequence>MAWEDPAVALWVKESGCLGSSVVSVLLVAAVVGIALGVFLQKGRFCFVNAFRDFFAYKDSRVTKGVLAATLLTMVFWGIAYQFGYYQEFWTPEWGLTGFIGGFIFGIGMTYAGGCASGTLYRAGEGYLQFWLTLLFMGVGYVAFALAFPTLDSTYFETFTFGEGVSLFTVSEIPASVLALSIAIGGLLIYVTLVGRSATTADLSERSDTAQLNLTAFLAPVAGLRQFVRGTETYFRGLVGAWRDPLASSKQPWDPRTAALGITAAAVLWFTQASIVGVTGPEARWSGYLLSQVGVDVESYEYWGSVLFQGEGVDVTVDMVMIAFVIVGAFLAAAWSGDFSVRVPKRRRLPNAVFGGLLMGAGSRLAPGCNIGNIYSGIASLSVHSFIAALGIIAGVYVMTHWIYREVGCAL</sequence>
<evidence type="ECO:0000256" key="7">
    <source>
        <dbReference type="ARBA" id="ARBA00023136"/>
    </source>
</evidence>
<keyword evidence="10" id="KW-1185">Reference proteome</keyword>
<keyword evidence="4" id="KW-0997">Cell inner membrane</keyword>
<protein>
    <submittedName>
        <fullName evidence="9">Uncharacterized protein</fullName>
    </submittedName>
</protein>
<keyword evidence="7 8" id="KW-0472">Membrane</keyword>
<evidence type="ECO:0000256" key="4">
    <source>
        <dbReference type="ARBA" id="ARBA00022519"/>
    </source>
</evidence>
<name>A0A1N7FS37_9EURY</name>
<dbReference type="GO" id="GO:0005886">
    <property type="term" value="C:plasma membrane"/>
    <property type="evidence" value="ECO:0007669"/>
    <property type="project" value="UniProtKB-SubCell"/>
</dbReference>